<accession>A0A7S2WAV3</accession>
<reference evidence="2" key="1">
    <citation type="submission" date="2021-01" db="EMBL/GenBank/DDBJ databases">
        <authorList>
            <person name="Corre E."/>
            <person name="Pelletier E."/>
            <person name="Niang G."/>
            <person name="Scheremetjew M."/>
            <person name="Finn R."/>
            <person name="Kale V."/>
            <person name="Holt S."/>
            <person name="Cochrane G."/>
            <person name="Meng A."/>
            <person name="Brown T."/>
            <person name="Cohen L."/>
        </authorList>
    </citation>
    <scope>NUCLEOTIDE SEQUENCE</scope>
    <source>
        <strain evidence="2">NY070348D</strain>
    </source>
</reference>
<feature type="transmembrane region" description="Helical" evidence="1">
    <location>
        <begin position="601"/>
        <end position="619"/>
    </location>
</feature>
<gene>
    <name evidence="2" type="ORF">QSP1433_LOCUS6072</name>
</gene>
<keyword evidence="1" id="KW-0812">Transmembrane</keyword>
<proteinExistence type="predicted"/>
<name>A0A7S2WAV3_9STRA</name>
<feature type="transmembrane region" description="Helical" evidence="1">
    <location>
        <begin position="158"/>
        <end position="176"/>
    </location>
</feature>
<protein>
    <submittedName>
        <fullName evidence="2">Uncharacterized protein</fullName>
    </submittedName>
</protein>
<organism evidence="2">
    <name type="scientific">Mucochytrium quahogii</name>
    <dbReference type="NCBI Taxonomy" id="96639"/>
    <lineage>
        <taxon>Eukaryota</taxon>
        <taxon>Sar</taxon>
        <taxon>Stramenopiles</taxon>
        <taxon>Bigyra</taxon>
        <taxon>Labyrinthulomycetes</taxon>
        <taxon>Thraustochytrida</taxon>
        <taxon>Thraustochytriidae</taxon>
        <taxon>Mucochytrium</taxon>
    </lineage>
</organism>
<dbReference type="EMBL" id="HBHK01009739">
    <property type="protein sequence ID" value="CAD9678173.1"/>
    <property type="molecule type" value="Transcribed_RNA"/>
</dbReference>
<feature type="transmembrane region" description="Helical" evidence="1">
    <location>
        <begin position="631"/>
        <end position="648"/>
    </location>
</feature>
<feature type="transmembrane region" description="Helical" evidence="1">
    <location>
        <begin position="132"/>
        <end position="151"/>
    </location>
</feature>
<dbReference type="AlphaFoldDB" id="A0A7S2WAV3"/>
<feature type="transmembrane region" description="Helical" evidence="1">
    <location>
        <begin position="687"/>
        <end position="713"/>
    </location>
</feature>
<keyword evidence="1" id="KW-0472">Membrane</keyword>
<feature type="transmembrane region" description="Helical" evidence="1">
    <location>
        <begin position="196"/>
        <end position="225"/>
    </location>
</feature>
<feature type="transmembrane region" description="Helical" evidence="1">
    <location>
        <begin position="552"/>
        <end position="570"/>
    </location>
</feature>
<feature type="transmembrane region" description="Helical" evidence="1">
    <location>
        <begin position="106"/>
        <end position="126"/>
    </location>
</feature>
<feature type="transmembrane region" description="Helical" evidence="1">
    <location>
        <begin position="576"/>
        <end position="594"/>
    </location>
</feature>
<keyword evidence="1" id="KW-1133">Transmembrane helix</keyword>
<evidence type="ECO:0000313" key="2">
    <source>
        <dbReference type="EMBL" id="CAD9678173.1"/>
    </source>
</evidence>
<evidence type="ECO:0000256" key="1">
    <source>
        <dbReference type="SAM" id="Phobius"/>
    </source>
</evidence>
<sequence length="949" mass="108624">MKTIELNEFAETIRQRGSSQHVQAEYDTPRSVECDPQRKDTGVAKLDVGVKLAIRETVMISMGFVLPYIPQYERVTGDNGTLSAIYLLALTLLPRGNKYVGTEIDVCIKFLVGWPLYLLMLYIPMWIGPYTFGLYVFSFALCVLPGILYGFMHPNDMFPVLICILTYCVALSRLYQTFKYLTPTMEPEERYHQAKMLLSGTTLALMTPVGLHGLGSVIIFPLYAFPEMRLLLAKKWQGHAQLLKQLWLVFGTSTRYVLWPNLHKQYMSIYSNGEIDGLVEAVDRCALDEIKLRALIPAALMESRWKFSGQGLRMLDELRVANVCSRHARGSAYDMILKIKRMTREYEKNPRVKEEITQRDVESYSIEGHETTKKEFFDLISGLNQVLEDSSKVVSELVGQSEKSSSALEELLEQQMKMRRLWNDLRKHGVWWLKTVLGKQAQMWATNPVKNRLPGDEPLAKTKFFTYLVSLEQNVGAHEEAFRMFHAPGFQRSFAEVLREWKLSLGSCKASSLFTNPEDSDGFSRPSHTWPQRFVSGFFSVLNSDEFTCAKAFTLGNLFLFLLGTMPFSYKIFTDIYMLNAVFTFQVSLYKFRVGLIFERVKYRLCGVFLGGVFGIIVWELSCLFGQCGNVWAVYLLGLVPVMFYAWYKVRFPTKDPYFAFATVRTYVSLIGPLASEDAGTKTTLEVLAPAGWVFVSSFIGAVLAIFFGAIIYPTSGRNAICQLLAKAFHNFVLISDGISLKEYRLARGMDVSQLTREIVYLEYELAPLYFDTPPLLHAVKNETNRFRKTPYKMYESAVLHARDQEIAIWRLHHLGGMMLHGATNNTIFRRQLMEMDVLLSNSYSLLSFALFSKERLSPPALRPVAAARDLLKEKLDDFLIMCYRDEAFMKAILDSNSLKVLTSFITYHDILLDISESLHEMYTFLYGYLDSPKYVAELKEYNRSNLFS</sequence>